<accession>A0AAD7B790</accession>
<dbReference type="Proteomes" id="UP001221142">
    <property type="component" value="Unassembled WGS sequence"/>
</dbReference>
<evidence type="ECO:0000313" key="2">
    <source>
        <dbReference type="Proteomes" id="UP001221142"/>
    </source>
</evidence>
<dbReference type="Gene3D" id="3.80.10.10">
    <property type="entry name" value="Ribonuclease Inhibitor"/>
    <property type="match status" value="1"/>
</dbReference>
<sequence>MVLTRSGHKDRMQITRWLPNEVLTHIIQLAPRSSQAILSRASKLFHALSLPIVHRTIFLDTSKLDTTVIVAFCDSITRNPERAAATRNLTILFRNPNRDQEQANYGPILNVMKLMVKLADVDLMDWHAEGLSPMCSGVAELTFSDLSGYRVGLKSRDKGNEPSVLSFLARHPNITRLRIGSPWLVVAERDAIVEQGLVQIYRVALAPHKRLPNELLREIFILSAIEVAGESFLPLSTYLNDLVDPRYYSRPQDIRICLTRVSSHWRAVALETHELWAEVKLDYTSDSDLIDRLLTVLDTWFSRSGNLPLSLTITGGALGNPNAQLTERLVRYSQRLRYLDVERDVPLKDFLHQPPGSFDQLESLSLGGTHPDGFWLPEVGYATVFGGAPRLRSIALYQVYGAERMQNLPWHQLQHLNFECSTRAGEFYVFLKECSGLMSAKISLLCIWKQEFLGHEIVYAFPHLRHLALVACDEDQAILFLNTLSLPSLSSLRIEASNRLDVEIPGWTVSFPILRKLSVILNVLQDTSRWIRFWTTVEELYLPEGSLTASLSDGMAAGKHLPNANLLVLHEVDIPAFITMLEARLADPNLSTITHVELRVVKRWDLLPDEVERLVELIGRGVFVTTAHDYGEELPGRTSIEAKALYQYESHLGLFAALEH</sequence>
<protein>
    <recommendedName>
        <fullName evidence="3">F-box domain-containing protein</fullName>
    </recommendedName>
</protein>
<evidence type="ECO:0008006" key="3">
    <source>
        <dbReference type="Google" id="ProtNLM"/>
    </source>
</evidence>
<evidence type="ECO:0000313" key="1">
    <source>
        <dbReference type="EMBL" id="KAJ7612245.1"/>
    </source>
</evidence>
<dbReference type="EMBL" id="JARKIF010000031">
    <property type="protein sequence ID" value="KAJ7612245.1"/>
    <property type="molecule type" value="Genomic_DNA"/>
</dbReference>
<keyword evidence="2" id="KW-1185">Reference proteome</keyword>
<dbReference type="InterPro" id="IPR032675">
    <property type="entry name" value="LRR_dom_sf"/>
</dbReference>
<reference evidence="1" key="1">
    <citation type="submission" date="2023-03" db="EMBL/GenBank/DDBJ databases">
        <title>Massive genome expansion in bonnet fungi (Mycena s.s.) driven by repeated elements and novel gene families across ecological guilds.</title>
        <authorList>
            <consortium name="Lawrence Berkeley National Laboratory"/>
            <person name="Harder C.B."/>
            <person name="Miyauchi S."/>
            <person name="Viragh M."/>
            <person name="Kuo A."/>
            <person name="Thoen E."/>
            <person name="Andreopoulos B."/>
            <person name="Lu D."/>
            <person name="Skrede I."/>
            <person name="Drula E."/>
            <person name="Henrissat B."/>
            <person name="Morin E."/>
            <person name="Kohler A."/>
            <person name="Barry K."/>
            <person name="LaButti K."/>
            <person name="Morin E."/>
            <person name="Salamov A."/>
            <person name="Lipzen A."/>
            <person name="Mereny Z."/>
            <person name="Hegedus B."/>
            <person name="Baldrian P."/>
            <person name="Stursova M."/>
            <person name="Weitz H."/>
            <person name="Taylor A."/>
            <person name="Grigoriev I.V."/>
            <person name="Nagy L.G."/>
            <person name="Martin F."/>
            <person name="Kauserud H."/>
        </authorList>
    </citation>
    <scope>NUCLEOTIDE SEQUENCE</scope>
    <source>
        <strain evidence="1">9284</strain>
    </source>
</reference>
<gene>
    <name evidence="1" type="ORF">FB45DRAFT_1037166</name>
</gene>
<organism evidence="1 2">
    <name type="scientific">Roridomyces roridus</name>
    <dbReference type="NCBI Taxonomy" id="1738132"/>
    <lineage>
        <taxon>Eukaryota</taxon>
        <taxon>Fungi</taxon>
        <taxon>Dikarya</taxon>
        <taxon>Basidiomycota</taxon>
        <taxon>Agaricomycotina</taxon>
        <taxon>Agaricomycetes</taxon>
        <taxon>Agaricomycetidae</taxon>
        <taxon>Agaricales</taxon>
        <taxon>Marasmiineae</taxon>
        <taxon>Mycenaceae</taxon>
        <taxon>Roridomyces</taxon>
    </lineage>
</organism>
<proteinExistence type="predicted"/>
<name>A0AAD7B790_9AGAR</name>
<dbReference type="SUPFAM" id="SSF52047">
    <property type="entry name" value="RNI-like"/>
    <property type="match status" value="1"/>
</dbReference>
<dbReference type="AlphaFoldDB" id="A0AAD7B790"/>
<comment type="caution">
    <text evidence="1">The sequence shown here is derived from an EMBL/GenBank/DDBJ whole genome shotgun (WGS) entry which is preliminary data.</text>
</comment>